<feature type="binding site" evidence="8">
    <location>
        <position position="274"/>
    </location>
    <ligand>
        <name>Zn(2+)</name>
        <dbReference type="ChEBI" id="CHEBI:29105"/>
        <note>catalytic</note>
    </ligand>
</feature>
<keyword evidence="4" id="KW-0378">Hydrolase</keyword>
<dbReference type="PANTHER" id="PTHR10942:SF0">
    <property type="entry name" value="LEISHMANOLYSIN-LIKE PEPTIDASE"/>
    <property type="match status" value="1"/>
</dbReference>
<feature type="binding site" evidence="8">
    <location>
        <position position="378"/>
    </location>
    <ligand>
        <name>Zn(2+)</name>
        <dbReference type="ChEBI" id="CHEBI:29105"/>
        <note>catalytic</note>
    </ligand>
</feature>
<feature type="chain" id="PRO_5044883131" description="Leishmanolysin" evidence="10">
    <location>
        <begin position="24"/>
        <end position="708"/>
    </location>
</feature>
<keyword evidence="3 8" id="KW-0479">Metal-binding</keyword>
<gene>
    <name evidence="11" type="ORF">HJC23_007569</name>
</gene>
<evidence type="ECO:0000256" key="4">
    <source>
        <dbReference type="ARBA" id="ARBA00022801"/>
    </source>
</evidence>
<feature type="region of interest" description="Disordered" evidence="9">
    <location>
        <begin position="650"/>
        <end position="678"/>
    </location>
</feature>
<feature type="signal peptide" evidence="10">
    <location>
        <begin position="1"/>
        <end position="23"/>
    </location>
</feature>
<evidence type="ECO:0008006" key="13">
    <source>
        <dbReference type="Google" id="ProtNLM"/>
    </source>
</evidence>
<dbReference type="PANTHER" id="PTHR10942">
    <property type="entry name" value="LEISHMANOLYSIN-LIKE PEPTIDASE"/>
    <property type="match status" value="1"/>
</dbReference>
<dbReference type="AlphaFoldDB" id="A0ABD3QRQ0"/>
<dbReference type="EMBL" id="JABMIG020000017">
    <property type="protein sequence ID" value="KAL3802792.1"/>
    <property type="molecule type" value="Genomic_DNA"/>
</dbReference>
<evidence type="ECO:0000256" key="9">
    <source>
        <dbReference type="SAM" id="MobiDB-lite"/>
    </source>
</evidence>
<protein>
    <recommendedName>
        <fullName evidence="13">Leishmanolysin</fullName>
    </recommendedName>
</protein>
<accession>A0ABD3QRQ0</accession>
<dbReference type="GO" id="GO:0046872">
    <property type="term" value="F:metal ion binding"/>
    <property type="evidence" value="ECO:0007669"/>
    <property type="project" value="UniProtKB-KW"/>
</dbReference>
<evidence type="ECO:0000313" key="12">
    <source>
        <dbReference type="Proteomes" id="UP001516023"/>
    </source>
</evidence>
<dbReference type="GO" id="GO:0006508">
    <property type="term" value="P:proteolysis"/>
    <property type="evidence" value="ECO:0007669"/>
    <property type="project" value="UniProtKB-KW"/>
</dbReference>
<dbReference type="FunFam" id="3.10.170.20:FF:000014">
    <property type="match status" value="1"/>
</dbReference>
<dbReference type="GO" id="GO:0008237">
    <property type="term" value="F:metallopeptidase activity"/>
    <property type="evidence" value="ECO:0007669"/>
    <property type="project" value="UniProtKB-KW"/>
</dbReference>
<evidence type="ECO:0000256" key="8">
    <source>
        <dbReference type="PIRSR" id="PIRSR601577-2"/>
    </source>
</evidence>
<comment type="cofactor">
    <cofactor evidence="8">
        <name>Zn(2+)</name>
        <dbReference type="ChEBI" id="CHEBI:29105"/>
    </cofactor>
    <text evidence="8">Binds 1 zinc ion per subunit.</text>
</comment>
<keyword evidence="2" id="KW-0645">Protease</keyword>
<evidence type="ECO:0000256" key="10">
    <source>
        <dbReference type="SAM" id="SignalP"/>
    </source>
</evidence>
<dbReference type="Gene3D" id="2.10.55.10">
    <property type="entry name" value="Leishmanolysin domain 3"/>
    <property type="match status" value="1"/>
</dbReference>
<dbReference type="Proteomes" id="UP001516023">
    <property type="component" value="Unassembled WGS sequence"/>
</dbReference>
<evidence type="ECO:0000256" key="1">
    <source>
        <dbReference type="ARBA" id="ARBA00005860"/>
    </source>
</evidence>
<dbReference type="FunFam" id="3.90.132.10:FF:000001">
    <property type="entry name" value="leishmanolysin-like peptidase isoform X2"/>
    <property type="match status" value="1"/>
</dbReference>
<sequence length="708" mass="78432">MYILLRLCSLVIAGAQLWSTGHAIEQEAFSIGDTSLFALDRRESAWHKFLKNGRVPRRNREPVFVNYMGNHPFERILEHGSEQTHRQTESYQPIRVQFDTHLLDALVDAYPSHVSYVRNVLLPSLRNFWAETLSIIPASKIKVPLEGDCAAEVKNTTGYALQDFVQYGSDSLRSISNIGENVVFSSDGTSLVYNNVDLVVIVIPAEGTELCPFGQNAESGQLQTLAFATNCQHDQLDRPTVGYFGVCFEMMDPTDRSSKTHQRRLLTIAHEFTHILGMNSYDFPYYYDHSTRRPRTPRNSYGKPPAANMLCVDGTFAYSEVPSEDTVRKVTTSNGYIAYEIVTETVRNVVRNQFDCQTLEGARLENQPTGGGDCFGSHWDHRLFNNEYMAAVYTGANQYVTALTLSLLEDSGWYKPNYAVAQNSPFGLGAGCEFVEEKCIQYGGVPEWALGTFCNSPSDIGCSSDRRLVAFCDIAKWNGNLPSGYQYFSDPTLGGGLTQSDFCPAYTTLYKFEVGSETVTLDCTDKALNSMWIKSQDEVFGDSSRCFESSNGPRGMCLNIKCSAGKIVVNAGGRNMECTYPGKILRLPGGTDVICPSFEQICPDSTCEANCSGRGICDYSSSPPKCECFDRSDNSAICLGSSELWSFAPTISPSPTESPQPSSSPTITPRPTDQPENSAWTHLKLPNRIFAWVNIAIATFLPFFGMCI</sequence>
<evidence type="ECO:0000256" key="6">
    <source>
        <dbReference type="ARBA" id="ARBA00023049"/>
    </source>
</evidence>
<feature type="binding site" evidence="8">
    <location>
        <position position="270"/>
    </location>
    <ligand>
        <name>Zn(2+)</name>
        <dbReference type="ChEBI" id="CHEBI:29105"/>
        <note>catalytic</note>
    </ligand>
</feature>
<feature type="compositionally biased region" description="Low complexity" evidence="9">
    <location>
        <begin position="650"/>
        <end position="671"/>
    </location>
</feature>
<keyword evidence="6 8" id="KW-0482">Metalloprotease</keyword>
<dbReference type="Gene3D" id="3.90.132.10">
    <property type="entry name" value="Leishmanolysin , domain 2"/>
    <property type="match status" value="1"/>
</dbReference>
<organism evidence="11 12">
    <name type="scientific">Cyclotella cryptica</name>
    <dbReference type="NCBI Taxonomy" id="29204"/>
    <lineage>
        <taxon>Eukaryota</taxon>
        <taxon>Sar</taxon>
        <taxon>Stramenopiles</taxon>
        <taxon>Ochrophyta</taxon>
        <taxon>Bacillariophyta</taxon>
        <taxon>Coscinodiscophyceae</taxon>
        <taxon>Thalassiosirophycidae</taxon>
        <taxon>Stephanodiscales</taxon>
        <taxon>Stephanodiscaceae</taxon>
        <taxon>Cyclotella</taxon>
    </lineage>
</organism>
<evidence type="ECO:0000256" key="7">
    <source>
        <dbReference type="PIRSR" id="PIRSR601577-1"/>
    </source>
</evidence>
<keyword evidence="5 8" id="KW-0862">Zinc</keyword>
<keyword evidence="12" id="KW-1185">Reference proteome</keyword>
<reference evidence="11 12" key="1">
    <citation type="journal article" date="2020" name="G3 (Bethesda)">
        <title>Improved Reference Genome for Cyclotella cryptica CCMP332, a Model for Cell Wall Morphogenesis, Salinity Adaptation, and Lipid Production in Diatoms (Bacillariophyta).</title>
        <authorList>
            <person name="Roberts W.R."/>
            <person name="Downey K.M."/>
            <person name="Ruck E.C."/>
            <person name="Traller J.C."/>
            <person name="Alverson A.J."/>
        </authorList>
    </citation>
    <scope>NUCLEOTIDE SEQUENCE [LARGE SCALE GENOMIC DNA]</scope>
    <source>
        <strain evidence="11 12">CCMP332</strain>
    </source>
</reference>
<evidence type="ECO:0000313" key="11">
    <source>
        <dbReference type="EMBL" id="KAL3802792.1"/>
    </source>
</evidence>
<evidence type="ECO:0000256" key="3">
    <source>
        <dbReference type="ARBA" id="ARBA00022723"/>
    </source>
</evidence>
<comment type="similarity">
    <text evidence="1">Belongs to the peptidase M8 family.</text>
</comment>
<dbReference type="SUPFAM" id="SSF55486">
    <property type="entry name" value="Metalloproteases ('zincins'), catalytic domain"/>
    <property type="match status" value="1"/>
</dbReference>
<dbReference type="Pfam" id="PF01457">
    <property type="entry name" value="Peptidase_M8"/>
    <property type="match status" value="1"/>
</dbReference>
<evidence type="ECO:0000256" key="2">
    <source>
        <dbReference type="ARBA" id="ARBA00022670"/>
    </source>
</evidence>
<dbReference type="Gene3D" id="3.10.170.20">
    <property type="match status" value="1"/>
</dbReference>
<name>A0ABD3QRQ0_9STRA</name>
<feature type="active site" evidence="7">
    <location>
        <position position="271"/>
    </location>
</feature>
<evidence type="ECO:0000256" key="5">
    <source>
        <dbReference type="ARBA" id="ARBA00022833"/>
    </source>
</evidence>
<dbReference type="InterPro" id="IPR001577">
    <property type="entry name" value="Peptidase_M8"/>
</dbReference>
<keyword evidence="10" id="KW-0732">Signal</keyword>
<comment type="caution">
    <text evidence="11">The sequence shown here is derived from an EMBL/GenBank/DDBJ whole genome shotgun (WGS) entry which is preliminary data.</text>
</comment>
<proteinExistence type="inferred from homology"/>